<dbReference type="Proteomes" id="UP000195950">
    <property type="component" value="Unassembled WGS sequence"/>
</dbReference>
<evidence type="ECO:0000313" key="1">
    <source>
        <dbReference type="EMBL" id="OUP16594.1"/>
    </source>
</evidence>
<name>A0A1Y4I8L2_PARDI</name>
<dbReference type="EMBL" id="NFJX01000015">
    <property type="protein sequence ID" value="OUP16594.1"/>
    <property type="molecule type" value="Genomic_DNA"/>
</dbReference>
<organism evidence="1 2">
    <name type="scientific">Parabacteroides distasonis</name>
    <dbReference type="NCBI Taxonomy" id="823"/>
    <lineage>
        <taxon>Bacteria</taxon>
        <taxon>Pseudomonadati</taxon>
        <taxon>Bacteroidota</taxon>
        <taxon>Bacteroidia</taxon>
        <taxon>Bacteroidales</taxon>
        <taxon>Tannerellaceae</taxon>
        <taxon>Parabacteroides</taxon>
    </lineage>
</organism>
<sequence>MANNLYFEVKADFLKTPLDAKLFKKDKQMMLLVEPQDTEQADEIDIKDLIAKLKGDTANIGDAFGGKAEGVKIRLSMAYLKYLQVEAPATPDQETPKEPVKGDAVSGMEYALKLEVLDINTLPIFKKIGDIITVNKVTLAVWNTDDIAVTEKMKLAIPAFTNKVIQAPSAV</sequence>
<proteinExistence type="predicted"/>
<dbReference type="RefSeq" id="WP_087345836.1">
    <property type="nucleotide sequence ID" value="NZ_NFJX01000015.1"/>
</dbReference>
<dbReference type="AlphaFoldDB" id="A0A1Y4I8L2"/>
<evidence type="ECO:0000313" key="2">
    <source>
        <dbReference type="Proteomes" id="UP000195950"/>
    </source>
</evidence>
<accession>A0A1Y4I8L2</accession>
<reference evidence="2" key="1">
    <citation type="submission" date="2017-04" db="EMBL/GenBank/DDBJ databases">
        <title>Function of individual gut microbiota members based on whole genome sequencing of pure cultures obtained from chicken caecum.</title>
        <authorList>
            <person name="Medvecky M."/>
            <person name="Cejkova D."/>
            <person name="Polansky O."/>
            <person name="Karasova D."/>
            <person name="Kubasova T."/>
            <person name="Cizek A."/>
            <person name="Rychlik I."/>
        </authorList>
    </citation>
    <scope>NUCLEOTIDE SEQUENCE [LARGE SCALE GENOMIC DNA]</scope>
    <source>
        <strain evidence="2">An199</strain>
    </source>
</reference>
<gene>
    <name evidence="1" type="ORF">B5F32_15545</name>
</gene>
<protein>
    <submittedName>
        <fullName evidence="1">Uncharacterized protein</fullName>
    </submittedName>
</protein>
<comment type="caution">
    <text evidence="1">The sequence shown here is derived from an EMBL/GenBank/DDBJ whole genome shotgun (WGS) entry which is preliminary data.</text>
</comment>